<dbReference type="STRING" id="52770.BSZ40_08640"/>
<dbReference type="SUPFAM" id="SSF89957">
    <property type="entry name" value="MTH1187/YkoF-like"/>
    <property type="match status" value="1"/>
</dbReference>
<protein>
    <recommendedName>
        <fullName evidence="2">Thiamine-binding protein domain-containing protein</fullName>
    </recommendedName>
</protein>
<dbReference type="AlphaFoldDB" id="A0A1Q5PUF7"/>
<proteinExistence type="inferred from homology"/>
<dbReference type="InterPro" id="IPR029756">
    <property type="entry name" value="MTH1187/YkoF-like"/>
</dbReference>
<dbReference type="PANTHER" id="PTHR33777:SF1">
    <property type="entry name" value="UPF0045 PROTEIN ECM15"/>
    <property type="match status" value="1"/>
</dbReference>
<dbReference type="Proteomes" id="UP000185612">
    <property type="component" value="Unassembled WGS sequence"/>
</dbReference>
<dbReference type="InterPro" id="IPR051614">
    <property type="entry name" value="UPF0045_domain"/>
</dbReference>
<feature type="domain" description="Thiamine-binding protein" evidence="2">
    <location>
        <begin position="4"/>
        <end position="100"/>
    </location>
</feature>
<gene>
    <name evidence="3" type="ORF">BSZ40_08640</name>
</gene>
<comment type="similarity">
    <text evidence="1">Belongs to the UPF0045 family.</text>
</comment>
<evidence type="ECO:0000256" key="1">
    <source>
        <dbReference type="ARBA" id="ARBA00010272"/>
    </source>
</evidence>
<dbReference type="Gene3D" id="3.30.70.930">
    <property type="match status" value="1"/>
</dbReference>
<dbReference type="GO" id="GO:0005829">
    <property type="term" value="C:cytosol"/>
    <property type="evidence" value="ECO:0007669"/>
    <property type="project" value="TreeGrafter"/>
</dbReference>
<sequence length="114" mass="11788">MLVAFSVAPSGVGSKGPACDDAGSVSPAVAAAVRVVRESGLPHRTDAMFTTIEGEWDEVMDVVKRATEAVGEYGSRVSLVLKADIRPGHVGELDGKLARLERVIAAQDAAAQTA</sequence>
<dbReference type="OrthoDB" id="9793516at2"/>
<dbReference type="Pfam" id="PF01910">
    <property type="entry name" value="Thiamine_BP"/>
    <property type="match status" value="1"/>
</dbReference>
<dbReference type="EMBL" id="MQVS01000009">
    <property type="protein sequence ID" value="OKL51146.1"/>
    <property type="molecule type" value="Genomic_DNA"/>
</dbReference>
<dbReference type="PANTHER" id="PTHR33777">
    <property type="entry name" value="UPF0045 PROTEIN ECM15"/>
    <property type="match status" value="1"/>
</dbReference>
<organism evidence="3 4">
    <name type="scientific">Buchananella hordeovulneris</name>
    <dbReference type="NCBI Taxonomy" id="52770"/>
    <lineage>
        <taxon>Bacteria</taxon>
        <taxon>Bacillati</taxon>
        <taxon>Actinomycetota</taxon>
        <taxon>Actinomycetes</taxon>
        <taxon>Actinomycetales</taxon>
        <taxon>Actinomycetaceae</taxon>
        <taxon>Buchananella</taxon>
    </lineage>
</organism>
<reference evidence="4" key="1">
    <citation type="submission" date="2016-12" db="EMBL/GenBank/DDBJ databases">
        <authorList>
            <person name="Meng X."/>
        </authorList>
    </citation>
    <scope>NUCLEOTIDE SEQUENCE [LARGE SCALE GENOMIC DNA]</scope>
    <source>
        <strain evidence="4">DSM 20732</strain>
    </source>
</reference>
<comment type="caution">
    <text evidence="3">The sequence shown here is derived from an EMBL/GenBank/DDBJ whole genome shotgun (WGS) entry which is preliminary data.</text>
</comment>
<name>A0A1Q5PUF7_9ACTO</name>
<dbReference type="InterPro" id="IPR002767">
    <property type="entry name" value="Thiamine_BP"/>
</dbReference>
<evidence type="ECO:0000313" key="4">
    <source>
        <dbReference type="Proteomes" id="UP000185612"/>
    </source>
</evidence>
<evidence type="ECO:0000313" key="3">
    <source>
        <dbReference type="EMBL" id="OKL51146.1"/>
    </source>
</evidence>
<keyword evidence="4" id="KW-1185">Reference proteome</keyword>
<accession>A0A1Q5PUF7</accession>
<evidence type="ECO:0000259" key="2">
    <source>
        <dbReference type="Pfam" id="PF01910"/>
    </source>
</evidence>
<dbReference type="RefSeq" id="WP_073825316.1">
    <property type="nucleotide sequence ID" value="NZ_MQVS01000009.1"/>
</dbReference>